<dbReference type="AlphaFoldDB" id="A0A6V8K680"/>
<comment type="caution">
    <text evidence="3">The sequence shown here is derived from an EMBL/GenBank/DDBJ whole genome shotgun (WGS) entry which is preliminary data.</text>
</comment>
<reference evidence="3 4" key="2">
    <citation type="submission" date="2020-03" db="EMBL/GenBank/DDBJ databases">
        <authorList>
            <person name="Ichikawa N."/>
            <person name="Kimura A."/>
            <person name="Kitahashi Y."/>
            <person name="Uohara A."/>
        </authorList>
    </citation>
    <scope>NUCLEOTIDE SEQUENCE [LARGE SCALE GENOMIC DNA]</scope>
    <source>
        <strain evidence="3 4">NBRC 108639</strain>
    </source>
</reference>
<accession>A0A6V8K680</accession>
<keyword evidence="2" id="KW-1133">Transmembrane helix</keyword>
<gene>
    <name evidence="3" type="ORF">Phou_016760</name>
</gene>
<sequence>MNRQDRDINEPSHASPGDAVNLPGASRKRWSRGGRWLLAAFLVLMLLGPAAASVTFHAPSGQPVTAAADDGATLGPSDSMQLSARERLLRLADTITATPADTARGYAYHHQRRWILDTTGRRDGRGPTRPPGWREHTPAVLAVDIRRWEANNGSGRDITVEVGPDYTLTGADPHHRSTNAEFTRGRTTASRYPAGHQRSIIAGPPAADPDQLARQLAFDPLPDGPPATLRAVDELFTSFYVDLPVRKAALRVLADVNPISYRPGVTDRLGRTGVAVTHTSNRVTHALLFDPATGLLLASEQRSVGAHEYLDVPPGLVRTYTLFLTQTRRPGLR</sequence>
<dbReference type="Proteomes" id="UP000482800">
    <property type="component" value="Unassembled WGS sequence"/>
</dbReference>
<dbReference type="RefSeq" id="WP_173054925.1">
    <property type="nucleotide sequence ID" value="NZ_BAABGO010000024.1"/>
</dbReference>
<proteinExistence type="predicted"/>
<dbReference type="EMBL" id="BLPF01000001">
    <property type="protein sequence ID" value="GFJ77496.1"/>
    <property type="molecule type" value="Genomic_DNA"/>
</dbReference>
<evidence type="ECO:0000313" key="3">
    <source>
        <dbReference type="EMBL" id="GFJ77496.1"/>
    </source>
</evidence>
<feature type="region of interest" description="Disordered" evidence="1">
    <location>
        <begin position="1"/>
        <end position="26"/>
    </location>
</feature>
<feature type="compositionally biased region" description="Basic and acidic residues" evidence="1">
    <location>
        <begin position="1"/>
        <end position="10"/>
    </location>
</feature>
<feature type="transmembrane region" description="Helical" evidence="2">
    <location>
        <begin position="36"/>
        <end position="56"/>
    </location>
</feature>
<evidence type="ECO:0008006" key="5">
    <source>
        <dbReference type="Google" id="ProtNLM"/>
    </source>
</evidence>
<name>A0A6V8K680_9ACTN</name>
<keyword evidence="2" id="KW-0812">Transmembrane</keyword>
<reference evidence="3 4" key="1">
    <citation type="submission" date="2020-03" db="EMBL/GenBank/DDBJ databases">
        <title>Whole genome shotgun sequence of Phytohabitans houttuyneae NBRC 108639.</title>
        <authorList>
            <person name="Komaki H."/>
            <person name="Tamura T."/>
        </authorList>
    </citation>
    <scope>NUCLEOTIDE SEQUENCE [LARGE SCALE GENOMIC DNA]</scope>
    <source>
        <strain evidence="3 4">NBRC 108639</strain>
    </source>
</reference>
<organism evidence="3 4">
    <name type="scientific">Phytohabitans houttuyneae</name>
    <dbReference type="NCBI Taxonomy" id="1076126"/>
    <lineage>
        <taxon>Bacteria</taxon>
        <taxon>Bacillati</taxon>
        <taxon>Actinomycetota</taxon>
        <taxon>Actinomycetes</taxon>
        <taxon>Micromonosporales</taxon>
        <taxon>Micromonosporaceae</taxon>
    </lineage>
</organism>
<evidence type="ECO:0000256" key="1">
    <source>
        <dbReference type="SAM" id="MobiDB-lite"/>
    </source>
</evidence>
<evidence type="ECO:0000313" key="4">
    <source>
        <dbReference type="Proteomes" id="UP000482800"/>
    </source>
</evidence>
<keyword evidence="2" id="KW-0472">Membrane</keyword>
<protein>
    <recommendedName>
        <fullName evidence="5">CU044_5270 family protein</fullName>
    </recommendedName>
</protein>
<keyword evidence="4" id="KW-1185">Reference proteome</keyword>
<evidence type="ECO:0000256" key="2">
    <source>
        <dbReference type="SAM" id="Phobius"/>
    </source>
</evidence>